<protein>
    <recommendedName>
        <fullName evidence="3">ubiquitinyl hydrolase 1</fullName>
        <ecNumber evidence="3">3.4.19.12</ecNumber>
    </recommendedName>
</protein>
<evidence type="ECO:0000313" key="10">
    <source>
        <dbReference type="Proteomes" id="UP001151760"/>
    </source>
</evidence>
<evidence type="ECO:0000256" key="7">
    <source>
        <dbReference type="ARBA" id="ARBA00022807"/>
    </source>
</evidence>
<evidence type="ECO:0000256" key="4">
    <source>
        <dbReference type="ARBA" id="ARBA00022670"/>
    </source>
</evidence>
<keyword evidence="5" id="KW-0833">Ubl conjugation pathway</keyword>
<comment type="catalytic activity">
    <reaction evidence="1">
        <text>Thiol-dependent hydrolysis of ester, thioester, amide, peptide and isopeptide bonds formed by the C-terminal Gly of ubiquitin (a 76-residue protein attached to proteins as an intracellular targeting signal).</text>
        <dbReference type="EC" id="3.4.19.12"/>
    </reaction>
</comment>
<dbReference type="Proteomes" id="UP001151760">
    <property type="component" value="Unassembled WGS sequence"/>
</dbReference>
<keyword evidence="4" id="KW-0645">Protease</keyword>
<keyword evidence="7" id="KW-0788">Thiol protease</keyword>
<comment type="caution">
    <text evidence="9">The sequence shown here is derived from an EMBL/GenBank/DDBJ whole genome shotgun (WGS) entry which is preliminary data.</text>
</comment>
<evidence type="ECO:0000256" key="5">
    <source>
        <dbReference type="ARBA" id="ARBA00022786"/>
    </source>
</evidence>
<evidence type="ECO:0000256" key="1">
    <source>
        <dbReference type="ARBA" id="ARBA00000707"/>
    </source>
</evidence>
<reference evidence="9" key="1">
    <citation type="journal article" date="2022" name="Int. J. Mol. Sci.">
        <title>Draft Genome of Tanacetum Coccineum: Genomic Comparison of Closely Related Tanacetum-Family Plants.</title>
        <authorList>
            <person name="Yamashiro T."/>
            <person name="Shiraishi A."/>
            <person name="Nakayama K."/>
            <person name="Satake H."/>
        </authorList>
    </citation>
    <scope>NUCLEOTIDE SEQUENCE</scope>
</reference>
<dbReference type="Pfam" id="PF14533">
    <property type="entry name" value="USP7_C2"/>
    <property type="match status" value="1"/>
</dbReference>
<evidence type="ECO:0000256" key="2">
    <source>
        <dbReference type="ARBA" id="ARBA00009085"/>
    </source>
</evidence>
<dbReference type="EC" id="3.4.19.12" evidence="3"/>
<dbReference type="InterPro" id="IPR008803">
    <property type="entry name" value="RHD3/Sey1"/>
</dbReference>
<dbReference type="EMBL" id="BQNB010014543">
    <property type="protein sequence ID" value="GJT29443.1"/>
    <property type="molecule type" value="Genomic_DNA"/>
</dbReference>
<evidence type="ECO:0000259" key="8">
    <source>
        <dbReference type="Pfam" id="PF14533"/>
    </source>
</evidence>
<dbReference type="PANTHER" id="PTHR45923:SF2">
    <property type="entry name" value="PROTEIN SEY1"/>
    <property type="match status" value="1"/>
</dbReference>
<feature type="domain" description="Ubiquitin carboxyl-terminal hydrolase C-terminal" evidence="8">
    <location>
        <begin position="72"/>
        <end position="119"/>
    </location>
</feature>
<evidence type="ECO:0000256" key="6">
    <source>
        <dbReference type="ARBA" id="ARBA00022801"/>
    </source>
</evidence>
<sequence>MVATVRCEEIDNEKYSSFLKNEDWCELEDAVKSHIVPGFRMKLTSMIDASLSRSSILLLAYYPILSKMSQQVQNFGEPFFLDIREGETLAEVKVGIQKKLQVPDEEFSKWKFAFLSLGRPTYPFPGQL</sequence>
<dbReference type="PANTHER" id="PTHR45923">
    <property type="entry name" value="PROTEIN SEY1"/>
    <property type="match status" value="1"/>
</dbReference>
<organism evidence="9 10">
    <name type="scientific">Tanacetum coccineum</name>
    <dbReference type="NCBI Taxonomy" id="301880"/>
    <lineage>
        <taxon>Eukaryota</taxon>
        <taxon>Viridiplantae</taxon>
        <taxon>Streptophyta</taxon>
        <taxon>Embryophyta</taxon>
        <taxon>Tracheophyta</taxon>
        <taxon>Spermatophyta</taxon>
        <taxon>Magnoliopsida</taxon>
        <taxon>eudicotyledons</taxon>
        <taxon>Gunneridae</taxon>
        <taxon>Pentapetalae</taxon>
        <taxon>asterids</taxon>
        <taxon>campanulids</taxon>
        <taxon>Asterales</taxon>
        <taxon>Asteraceae</taxon>
        <taxon>Asteroideae</taxon>
        <taxon>Anthemideae</taxon>
        <taxon>Anthemidinae</taxon>
        <taxon>Tanacetum</taxon>
    </lineage>
</organism>
<gene>
    <name evidence="9" type="ORF">Tco_0909718</name>
</gene>
<accession>A0ABQ5CU26</accession>
<proteinExistence type="inferred from homology"/>
<comment type="similarity">
    <text evidence="2">Belongs to the peptidase C19 family.</text>
</comment>
<keyword evidence="10" id="KW-1185">Reference proteome</keyword>
<evidence type="ECO:0000313" key="9">
    <source>
        <dbReference type="EMBL" id="GJT29443.1"/>
    </source>
</evidence>
<keyword evidence="6" id="KW-0378">Hydrolase</keyword>
<name>A0ABQ5CU26_9ASTR</name>
<dbReference type="InterPro" id="IPR029346">
    <property type="entry name" value="USP_C"/>
</dbReference>
<evidence type="ECO:0000256" key="3">
    <source>
        <dbReference type="ARBA" id="ARBA00012759"/>
    </source>
</evidence>
<reference evidence="9" key="2">
    <citation type="submission" date="2022-01" db="EMBL/GenBank/DDBJ databases">
        <authorList>
            <person name="Yamashiro T."/>
            <person name="Shiraishi A."/>
            <person name="Satake H."/>
            <person name="Nakayama K."/>
        </authorList>
    </citation>
    <scope>NUCLEOTIDE SEQUENCE</scope>
</reference>